<dbReference type="HOGENOM" id="CLU_2762086_0_0_1"/>
<dbReference type="Proteomes" id="UP000008021">
    <property type="component" value="Chromosome 5"/>
</dbReference>
<sequence>MALLDHITHHTSSRRDAFPSTLAAADADDDAADEEEEEEEEEPRIAWRDTRRRRAQQLARGVGARYGIRR</sequence>
<organism evidence="2">
    <name type="scientific">Oryza meridionalis</name>
    <dbReference type="NCBI Taxonomy" id="40149"/>
    <lineage>
        <taxon>Eukaryota</taxon>
        <taxon>Viridiplantae</taxon>
        <taxon>Streptophyta</taxon>
        <taxon>Embryophyta</taxon>
        <taxon>Tracheophyta</taxon>
        <taxon>Spermatophyta</taxon>
        <taxon>Magnoliopsida</taxon>
        <taxon>Liliopsida</taxon>
        <taxon>Poales</taxon>
        <taxon>Poaceae</taxon>
        <taxon>BOP clade</taxon>
        <taxon>Oryzoideae</taxon>
        <taxon>Oryzeae</taxon>
        <taxon>Oryzinae</taxon>
        <taxon>Oryza</taxon>
    </lineage>
</organism>
<feature type="compositionally biased region" description="Acidic residues" evidence="1">
    <location>
        <begin position="26"/>
        <end position="42"/>
    </location>
</feature>
<evidence type="ECO:0000256" key="1">
    <source>
        <dbReference type="SAM" id="MobiDB-lite"/>
    </source>
</evidence>
<evidence type="ECO:0000313" key="2">
    <source>
        <dbReference type="EnsemblPlants" id="OMERI05G03350.1"/>
    </source>
</evidence>
<reference evidence="2" key="2">
    <citation type="submission" date="2018-05" db="EMBL/GenBank/DDBJ databases">
        <title>OmerRS3 (Oryza meridionalis Reference Sequence Version 3).</title>
        <authorList>
            <person name="Zhang J."/>
            <person name="Kudrna D."/>
            <person name="Lee S."/>
            <person name="Talag J."/>
            <person name="Welchert J."/>
            <person name="Wing R.A."/>
        </authorList>
    </citation>
    <scope>NUCLEOTIDE SEQUENCE [LARGE SCALE GENOMIC DNA]</scope>
    <source>
        <strain evidence="2">cv. OR44</strain>
    </source>
</reference>
<keyword evidence="3" id="KW-1185">Reference proteome</keyword>
<accession>A0A0E0DM24</accession>
<dbReference type="EnsemblPlants" id="OMERI05G03350.1">
    <property type="protein sequence ID" value="OMERI05G03350.1"/>
    <property type="gene ID" value="OMERI05G03350"/>
</dbReference>
<protein>
    <submittedName>
        <fullName evidence="2">Uncharacterized protein</fullName>
    </submittedName>
</protein>
<dbReference type="Gramene" id="OMERI05G03350.1">
    <property type="protein sequence ID" value="OMERI05G03350.1"/>
    <property type="gene ID" value="OMERI05G03350"/>
</dbReference>
<name>A0A0E0DM24_9ORYZ</name>
<proteinExistence type="predicted"/>
<feature type="region of interest" description="Disordered" evidence="1">
    <location>
        <begin position="1"/>
        <end position="52"/>
    </location>
</feature>
<evidence type="ECO:0000313" key="3">
    <source>
        <dbReference type="Proteomes" id="UP000008021"/>
    </source>
</evidence>
<reference evidence="2" key="1">
    <citation type="submission" date="2015-04" db="UniProtKB">
        <authorList>
            <consortium name="EnsemblPlants"/>
        </authorList>
    </citation>
    <scope>IDENTIFICATION</scope>
</reference>
<dbReference type="AlphaFoldDB" id="A0A0E0DM24"/>